<dbReference type="Pfam" id="PF03009">
    <property type="entry name" value="GDPD"/>
    <property type="match status" value="1"/>
</dbReference>
<dbReference type="GO" id="GO:0008081">
    <property type="term" value="F:phosphoric diester hydrolase activity"/>
    <property type="evidence" value="ECO:0007669"/>
    <property type="project" value="InterPro"/>
</dbReference>
<dbReference type="STRING" id="498292.SAMN05660845_1409"/>
<dbReference type="Proteomes" id="UP000199604">
    <property type="component" value="Unassembled WGS sequence"/>
</dbReference>
<dbReference type="GO" id="GO:0006629">
    <property type="term" value="P:lipid metabolic process"/>
    <property type="evidence" value="ECO:0007669"/>
    <property type="project" value="InterPro"/>
</dbReference>
<dbReference type="PROSITE" id="PS51704">
    <property type="entry name" value="GP_PDE"/>
    <property type="match status" value="1"/>
</dbReference>
<dbReference type="RefSeq" id="WP_091475397.1">
    <property type="nucleotide sequence ID" value="NZ_FOJT01000003.1"/>
</dbReference>
<evidence type="ECO:0000259" key="1">
    <source>
        <dbReference type="PROSITE" id="PS51704"/>
    </source>
</evidence>
<sequence>MLKIGHRGAKGYVAENTLASFQKAIELKVDGIELDVHLSSDGEIMVIHDETIDRTTSGNGLVKNFTSLELKQFGIPTLTEVLDLMNHHFFVNIELKSNDSVGKVITLIEKQVSEKNWNYNSFMISSFLWTDLEVVSQTNNQIKIGVLTEDSIEKALTFAREIKAFSINPYFKLLNSENVKLMHNEGFQIHTWTVNSPEDITFAKSLHVDAIISDFPDKI</sequence>
<dbReference type="OrthoDB" id="384721at2"/>
<proteinExistence type="predicted"/>
<dbReference type="PANTHER" id="PTHR46211">
    <property type="entry name" value="GLYCEROPHOSPHORYL DIESTER PHOSPHODIESTERASE"/>
    <property type="match status" value="1"/>
</dbReference>
<dbReference type="Gene3D" id="3.20.20.190">
    <property type="entry name" value="Phosphatidylinositol (PI) phosphodiesterase"/>
    <property type="match status" value="1"/>
</dbReference>
<protein>
    <submittedName>
        <fullName evidence="2">Glycerophosphoryl diester phosphodiesterase</fullName>
    </submittedName>
</protein>
<dbReference type="InterPro" id="IPR030395">
    <property type="entry name" value="GP_PDE_dom"/>
</dbReference>
<dbReference type="PANTHER" id="PTHR46211:SF14">
    <property type="entry name" value="GLYCEROPHOSPHODIESTER PHOSPHODIESTERASE"/>
    <property type="match status" value="1"/>
</dbReference>
<dbReference type="SUPFAM" id="SSF51695">
    <property type="entry name" value="PLC-like phosphodiesterases"/>
    <property type="match status" value="1"/>
</dbReference>
<name>A0A1I0XSC5_9FLAO</name>
<dbReference type="EMBL" id="FOJT01000003">
    <property type="protein sequence ID" value="SFB03068.1"/>
    <property type="molecule type" value="Genomic_DNA"/>
</dbReference>
<feature type="domain" description="GP-PDE" evidence="1">
    <location>
        <begin position="1"/>
        <end position="219"/>
    </location>
</feature>
<reference evidence="3" key="1">
    <citation type="submission" date="2016-10" db="EMBL/GenBank/DDBJ databases">
        <authorList>
            <person name="Varghese N."/>
            <person name="Submissions S."/>
        </authorList>
    </citation>
    <scope>NUCLEOTIDE SEQUENCE [LARGE SCALE GENOMIC DNA]</scope>
    <source>
        <strain evidence="3">DSM 21789</strain>
    </source>
</reference>
<dbReference type="InterPro" id="IPR017946">
    <property type="entry name" value="PLC-like_Pdiesterase_TIM-brl"/>
</dbReference>
<gene>
    <name evidence="2" type="ORF">SAMN05660845_1409</name>
</gene>
<evidence type="ECO:0000313" key="3">
    <source>
        <dbReference type="Proteomes" id="UP000199604"/>
    </source>
</evidence>
<dbReference type="AlphaFoldDB" id="A0A1I0XSC5"/>
<accession>A0A1I0XSC5</accession>
<keyword evidence="3" id="KW-1185">Reference proteome</keyword>
<organism evidence="2 3">
    <name type="scientific">Flavobacterium swingsii</name>
    <dbReference type="NCBI Taxonomy" id="498292"/>
    <lineage>
        <taxon>Bacteria</taxon>
        <taxon>Pseudomonadati</taxon>
        <taxon>Bacteroidota</taxon>
        <taxon>Flavobacteriia</taxon>
        <taxon>Flavobacteriales</taxon>
        <taxon>Flavobacteriaceae</taxon>
        <taxon>Flavobacterium</taxon>
    </lineage>
</organism>
<evidence type="ECO:0000313" key="2">
    <source>
        <dbReference type="EMBL" id="SFB03068.1"/>
    </source>
</evidence>